<evidence type="ECO:0000259" key="11">
    <source>
        <dbReference type="PROSITE" id="PS51884"/>
    </source>
</evidence>
<evidence type="ECO:0000256" key="10">
    <source>
        <dbReference type="SAM" id="SignalP"/>
    </source>
</evidence>
<keyword evidence="6 7" id="KW-0034">Amyloid</keyword>
<sequence>MRQVLAKGLLAAAATTGVLGVTGGTAFADAGASGESANSPGVLSGNNVHAPVEVPANICGNSADVVGALNPSFGNGCASDGGGAGHQAQGGQEQRSAEDAGQDAGEGAGEGAGAAGSAQNSPGVGSGNDAKAPVDVPVNACGNTADIVGLLNPVFGNHCAGSSNEQEHADESVPQHVTPDAPRQAAPEERRAGKANDPGSLGTQLAHTGTQQIGVAAGTGAALVLGGAILYRRARPGRR</sequence>
<dbReference type="Proteomes" id="UP001596139">
    <property type="component" value="Unassembled WGS sequence"/>
</dbReference>
<evidence type="ECO:0000256" key="7">
    <source>
        <dbReference type="PROSITE-ProRule" id="PRU01232"/>
    </source>
</evidence>
<feature type="domain" description="Chaplin" evidence="11">
    <location>
        <begin position="121"/>
        <end position="161"/>
    </location>
</feature>
<keyword evidence="5" id="KW-0130">Cell adhesion</keyword>
<evidence type="ECO:0000256" key="5">
    <source>
        <dbReference type="ARBA" id="ARBA00022889"/>
    </source>
</evidence>
<name>A0ABW1MP35_9ACTN</name>
<keyword evidence="9" id="KW-0812">Transmembrane</keyword>
<dbReference type="InterPro" id="IPR005528">
    <property type="entry name" value="ChpA-H"/>
</dbReference>
<feature type="signal peptide" evidence="10">
    <location>
        <begin position="1"/>
        <end position="28"/>
    </location>
</feature>
<feature type="compositionally biased region" description="Gly residues" evidence="8">
    <location>
        <begin position="104"/>
        <end position="114"/>
    </location>
</feature>
<feature type="transmembrane region" description="Helical" evidence="9">
    <location>
        <begin position="213"/>
        <end position="231"/>
    </location>
</feature>
<dbReference type="EMBL" id="JBHSPX010000006">
    <property type="protein sequence ID" value="MFC6064722.1"/>
    <property type="molecule type" value="Genomic_DNA"/>
</dbReference>
<feature type="chain" id="PRO_5047029316" evidence="10">
    <location>
        <begin position="29"/>
        <end position="239"/>
    </location>
</feature>
<keyword evidence="9" id="KW-1133">Transmembrane helix</keyword>
<keyword evidence="3" id="KW-0964">Secreted</keyword>
<evidence type="ECO:0000256" key="9">
    <source>
        <dbReference type="SAM" id="Phobius"/>
    </source>
</evidence>
<gene>
    <name evidence="12" type="ORF">ACFP4F_19500</name>
</gene>
<keyword evidence="2" id="KW-0134">Cell wall</keyword>
<keyword evidence="9" id="KW-0472">Membrane</keyword>
<evidence type="ECO:0000256" key="8">
    <source>
        <dbReference type="SAM" id="MobiDB-lite"/>
    </source>
</evidence>
<feature type="region of interest" description="Disordered" evidence="8">
    <location>
        <begin position="80"/>
        <end position="131"/>
    </location>
</feature>
<evidence type="ECO:0000313" key="12">
    <source>
        <dbReference type="EMBL" id="MFC6064722.1"/>
    </source>
</evidence>
<feature type="domain" description="Chaplin" evidence="11">
    <location>
        <begin position="39"/>
        <end position="79"/>
    </location>
</feature>
<evidence type="ECO:0000256" key="3">
    <source>
        <dbReference type="ARBA" id="ARBA00022525"/>
    </source>
</evidence>
<organism evidence="12 13">
    <name type="scientific">Streptomyces ochraceiscleroticus</name>
    <dbReference type="NCBI Taxonomy" id="47761"/>
    <lineage>
        <taxon>Bacteria</taxon>
        <taxon>Bacillati</taxon>
        <taxon>Actinomycetota</taxon>
        <taxon>Actinomycetes</taxon>
        <taxon>Kitasatosporales</taxon>
        <taxon>Streptomycetaceae</taxon>
        <taxon>Streptomyces</taxon>
    </lineage>
</organism>
<comment type="caution">
    <text evidence="12">The sequence shown here is derived from an EMBL/GenBank/DDBJ whole genome shotgun (WGS) entry which is preliminary data.</text>
</comment>
<proteinExistence type="predicted"/>
<evidence type="ECO:0000256" key="2">
    <source>
        <dbReference type="ARBA" id="ARBA00022512"/>
    </source>
</evidence>
<protein>
    <submittedName>
        <fullName evidence="12">Chaplin</fullName>
    </submittedName>
</protein>
<feature type="region of interest" description="Disordered" evidence="8">
    <location>
        <begin position="161"/>
        <end position="207"/>
    </location>
</feature>
<keyword evidence="4 10" id="KW-0732">Signal</keyword>
<accession>A0ABW1MP35</accession>
<evidence type="ECO:0000256" key="4">
    <source>
        <dbReference type="ARBA" id="ARBA00022729"/>
    </source>
</evidence>
<evidence type="ECO:0000256" key="6">
    <source>
        <dbReference type="ARBA" id="ARBA00023087"/>
    </source>
</evidence>
<dbReference type="Pfam" id="PF03777">
    <property type="entry name" value="ChpA-C"/>
    <property type="match status" value="2"/>
</dbReference>
<keyword evidence="13" id="KW-1185">Reference proteome</keyword>
<dbReference type="PROSITE" id="PS51884">
    <property type="entry name" value="CHAPLIN"/>
    <property type="match status" value="2"/>
</dbReference>
<comment type="subcellular location">
    <subcellularLocation>
        <location evidence="1">Secreted</location>
        <location evidence="1">Cell wall</location>
    </subcellularLocation>
</comment>
<dbReference type="RefSeq" id="WP_031058601.1">
    <property type="nucleotide sequence ID" value="NZ_JBHSPX010000006.1"/>
</dbReference>
<reference evidence="13" key="1">
    <citation type="journal article" date="2019" name="Int. J. Syst. Evol. Microbiol.">
        <title>The Global Catalogue of Microorganisms (GCM) 10K type strain sequencing project: providing services to taxonomists for standard genome sequencing and annotation.</title>
        <authorList>
            <consortium name="The Broad Institute Genomics Platform"/>
            <consortium name="The Broad Institute Genome Sequencing Center for Infectious Disease"/>
            <person name="Wu L."/>
            <person name="Ma J."/>
        </authorList>
    </citation>
    <scope>NUCLEOTIDE SEQUENCE [LARGE SCALE GENOMIC DNA]</scope>
    <source>
        <strain evidence="13">CGMCC 1.15180</strain>
    </source>
</reference>
<evidence type="ECO:0000313" key="13">
    <source>
        <dbReference type="Proteomes" id="UP001596139"/>
    </source>
</evidence>
<evidence type="ECO:0000256" key="1">
    <source>
        <dbReference type="ARBA" id="ARBA00004191"/>
    </source>
</evidence>